<dbReference type="EMBL" id="AP035881">
    <property type="protein sequence ID" value="BFP44327.1"/>
    <property type="molecule type" value="Genomic_DNA"/>
</dbReference>
<proteinExistence type="predicted"/>
<dbReference type="Pfam" id="PF04234">
    <property type="entry name" value="CopC"/>
    <property type="match status" value="1"/>
</dbReference>
<dbReference type="AlphaFoldDB" id="A0AB33JNP1"/>
<feature type="transmembrane region" description="Helical" evidence="3">
    <location>
        <begin position="164"/>
        <end position="182"/>
    </location>
</feature>
<gene>
    <name evidence="5" type="ORF">KCMC57_06950</name>
</gene>
<dbReference type="GO" id="GO:0042597">
    <property type="term" value="C:periplasmic space"/>
    <property type="evidence" value="ECO:0007669"/>
    <property type="project" value="InterPro"/>
</dbReference>
<evidence type="ECO:0000256" key="2">
    <source>
        <dbReference type="ARBA" id="ARBA00023008"/>
    </source>
</evidence>
<dbReference type="Gene3D" id="2.60.40.1220">
    <property type="match status" value="1"/>
</dbReference>
<keyword evidence="3" id="KW-0472">Membrane</keyword>
<sequence length="190" mass="19509">MTVVPEGPPRSRGPVRAFQFRMGAGLGLLVLVLLSLAWLSSAEPVRLSVAAPADGTAVAAAPGEVVLTFGGEKGIESVFLRVAAEGGPEVNRGPARVEGRRVVAPVRITGPGTYLTTYRLTLTGGGEVSGVTAFSVGPPASAPAAQNESSPAAHDHGFEGPFNMALLAVDAVLVVGSLLLVLRRPRRRTP</sequence>
<evidence type="ECO:0000256" key="1">
    <source>
        <dbReference type="ARBA" id="ARBA00022729"/>
    </source>
</evidence>
<dbReference type="SUPFAM" id="SSF81296">
    <property type="entry name" value="E set domains"/>
    <property type="match status" value="1"/>
</dbReference>
<organism evidence="5">
    <name type="scientific">Kitasatospora sp. CMC57</name>
    <dbReference type="NCBI Taxonomy" id="3231513"/>
    <lineage>
        <taxon>Bacteria</taxon>
        <taxon>Bacillati</taxon>
        <taxon>Actinomycetota</taxon>
        <taxon>Actinomycetes</taxon>
        <taxon>Kitasatosporales</taxon>
        <taxon>Streptomycetaceae</taxon>
        <taxon>Kitasatospora</taxon>
    </lineage>
</organism>
<dbReference type="GO" id="GO:0046688">
    <property type="term" value="P:response to copper ion"/>
    <property type="evidence" value="ECO:0007669"/>
    <property type="project" value="InterPro"/>
</dbReference>
<dbReference type="GO" id="GO:0005507">
    <property type="term" value="F:copper ion binding"/>
    <property type="evidence" value="ECO:0007669"/>
    <property type="project" value="InterPro"/>
</dbReference>
<dbReference type="InterPro" id="IPR007348">
    <property type="entry name" value="CopC_dom"/>
</dbReference>
<evidence type="ECO:0000313" key="5">
    <source>
        <dbReference type="EMBL" id="BFP44327.1"/>
    </source>
</evidence>
<dbReference type="InterPro" id="IPR014755">
    <property type="entry name" value="Cu-Rt/internalin_Ig-like"/>
</dbReference>
<keyword evidence="3" id="KW-0812">Transmembrane</keyword>
<evidence type="ECO:0000259" key="4">
    <source>
        <dbReference type="Pfam" id="PF04234"/>
    </source>
</evidence>
<dbReference type="RefSeq" id="WP_407986928.1">
    <property type="nucleotide sequence ID" value="NZ_AP035881.2"/>
</dbReference>
<reference evidence="5" key="1">
    <citation type="submission" date="2024-07" db="EMBL/GenBank/DDBJ databases">
        <title>Complete genome sequences of cellulolytic bacteria, Kitasatospora sp. CMC57 and Streptomyces sp. CMC78, isolated from Japanese agricultural soil.</title>
        <authorList>
            <person name="Hashimoto T."/>
            <person name="Ito M."/>
            <person name="Iwamoto M."/>
            <person name="Fukahori D."/>
            <person name="Shoda T."/>
            <person name="Sakoda M."/>
            <person name="Morohoshi T."/>
            <person name="Mitsuboshi M."/>
            <person name="Nishizawa T."/>
        </authorList>
    </citation>
    <scope>NUCLEOTIDE SEQUENCE</scope>
    <source>
        <strain evidence="5">CMC57</strain>
    </source>
</reference>
<accession>A0AB33JNP1</accession>
<name>A0AB33JNP1_9ACTN</name>
<keyword evidence="2" id="KW-0186">Copper</keyword>
<keyword evidence="1" id="KW-0732">Signal</keyword>
<evidence type="ECO:0000256" key="3">
    <source>
        <dbReference type="SAM" id="Phobius"/>
    </source>
</evidence>
<keyword evidence="3" id="KW-1133">Transmembrane helix</keyword>
<dbReference type="InterPro" id="IPR014756">
    <property type="entry name" value="Ig_E-set"/>
</dbReference>
<feature type="domain" description="CopC" evidence="4">
    <location>
        <begin position="47"/>
        <end position="136"/>
    </location>
</feature>
<protein>
    <recommendedName>
        <fullName evidence="4">CopC domain-containing protein</fullName>
    </recommendedName>
</protein>